<reference evidence="2 3" key="1">
    <citation type="submission" date="2017-07" db="EMBL/GenBank/DDBJ databases">
        <title>Annotated genome sequence of Bacterioplanes sanyensis isolated from Red Sea.</title>
        <authorList>
            <person name="Rehman Z.U."/>
        </authorList>
    </citation>
    <scope>NUCLEOTIDE SEQUENCE [LARGE SCALE GENOMIC DNA]</scope>
    <source>
        <strain evidence="2 3">NV9</strain>
    </source>
</reference>
<accession>A0A222FJE4</accession>
<evidence type="ECO:0000256" key="1">
    <source>
        <dbReference type="SAM" id="MobiDB-lite"/>
    </source>
</evidence>
<dbReference type="KEGG" id="bsan:CHH28_07960"/>
<gene>
    <name evidence="2" type="ORF">CHH28_07960</name>
</gene>
<feature type="compositionally biased region" description="Basic and acidic residues" evidence="1">
    <location>
        <begin position="222"/>
        <end position="231"/>
    </location>
</feature>
<feature type="compositionally biased region" description="Basic and acidic residues" evidence="1">
    <location>
        <begin position="90"/>
        <end position="101"/>
    </location>
</feature>
<feature type="compositionally biased region" description="Basic and acidic residues" evidence="1">
    <location>
        <begin position="433"/>
        <end position="442"/>
    </location>
</feature>
<evidence type="ECO:0000313" key="3">
    <source>
        <dbReference type="Proteomes" id="UP000202440"/>
    </source>
</evidence>
<dbReference type="Proteomes" id="UP000202440">
    <property type="component" value="Chromosome"/>
</dbReference>
<feature type="region of interest" description="Disordered" evidence="1">
    <location>
        <begin position="220"/>
        <end position="252"/>
    </location>
</feature>
<feature type="region of interest" description="Disordered" evidence="1">
    <location>
        <begin position="35"/>
        <end position="101"/>
    </location>
</feature>
<dbReference type="EMBL" id="CP022530">
    <property type="protein sequence ID" value="ASP38614.1"/>
    <property type="molecule type" value="Genomic_DNA"/>
</dbReference>
<proteinExistence type="predicted"/>
<feature type="compositionally biased region" description="Low complexity" evidence="1">
    <location>
        <begin position="37"/>
        <end position="50"/>
    </location>
</feature>
<keyword evidence="3" id="KW-1185">Reference proteome</keyword>
<feature type="compositionally biased region" description="Polar residues" evidence="1">
    <location>
        <begin position="61"/>
        <end position="72"/>
    </location>
</feature>
<sequence length="598" mass="62633">MVANAVRNEDNSLTDLGNLNLITDELTVTDLQDTDMSESSGANLSVSVSSGKDEKGEHQLSSDSTTVGLTNQGHRKEQTTAGTLGGGTITRRDGSEHELGDTNRDLDQRQVVTLDQQTGGLNATVTVDHRLLSEEGREDIVESFKLAGQAAGQVADATIDGVDYVADEIAVLGDDLPEELRAQLGETGELFVDDMIRKDATDEQIAEVLQREKVSSGLGGIEEYRREKEENPDQSLIVQSPSDDTAGDSGLAEIPETGEMGVIVVQADPNNIDVSTAEKATAGMGVVSQDIKEISEENPELAMVVQGALVAATGAGGAVKALASELANRTLEAVAGDEMNDLATTHVNHGGGFVTGGTAEEFASGVEQEEQDPGSRSSELGKSDVDIRDGLVFAGSVLLGIDGVRGGGKGPNQSNVDGGNPGSGSNTTSASDRQTEINRTTEEFGSGPDTPSNPNTPHSDNNIGQNNPAYNADGQQKISNNDGASDNRPLNNDDLLWTSWKHYQKVTIGDKSYAVIGNRNYSHHAVDRMQPSGLGAPAGTLGAGRNVTPNMVEHVIRNGTSTTSMVNGAPRTVYKSGNVSVVTENGGKTVVTILRKGD</sequence>
<dbReference type="AlphaFoldDB" id="A0A222FJE4"/>
<feature type="region of interest" description="Disordered" evidence="1">
    <location>
        <begin position="363"/>
        <end position="383"/>
    </location>
</feature>
<feature type="compositionally biased region" description="Polar residues" evidence="1">
    <location>
        <begin position="449"/>
        <end position="490"/>
    </location>
</feature>
<evidence type="ECO:0000313" key="2">
    <source>
        <dbReference type="EMBL" id="ASP38614.1"/>
    </source>
</evidence>
<feature type="compositionally biased region" description="Polar residues" evidence="1">
    <location>
        <begin position="233"/>
        <end position="243"/>
    </location>
</feature>
<protein>
    <submittedName>
        <fullName evidence="2">Uncharacterized protein</fullName>
    </submittedName>
</protein>
<feature type="compositionally biased region" description="Basic and acidic residues" evidence="1">
    <location>
        <begin position="51"/>
        <end position="60"/>
    </location>
</feature>
<name>A0A222FJE4_9GAMM</name>
<organism evidence="2 3">
    <name type="scientific">Bacterioplanes sanyensis</name>
    <dbReference type="NCBI Taxonomy" id="1249553"/>
    <lineage>
        <taxon>Bacteria</taxon>
        <taxon>Pseudomonadati</taxon>
        <taxon>Pseudomonadota</taxon>
        <taxon>Gammaproteobacteria</taxon>
        <taxon>Oceanospirillales</taxon>
        <taxon>Oceanospirillaceae</taxon>
        <taxon>Bacterioplanes</taxon>
    </lineage>
</organism>
<feature type="region of interest" description="Disordered" evidence="1">
    <location>
        <begin position="404"/>
        <end position="490"/>
    </location>
</feature>